<feature type="transmembrane region" description="Helical" evidence="2">
    <location>
        <begin position="856"/>
        <end position="880"/>
    </location>
</feature>
<organism evidence="3 4">
    <name type="scientific">Rhizophagus clarus</name>
    <dbReference type="NCBI Taxonomy" id="94130"/>
    <lineage>
        <taxon>Eukaryota</taxon>
        <taxon>Fungi</taxon>
        <taxon>Fungi incertae sedis</taxon>
        <taxon>Mucoromycota</taxon>
        <taxon>Glomeromycotina</taxon>
        <taxon>Glomeromycetes</taxon>
        <taxon>Glomerales</taxon>
        <taxon>Glomeraceae</taxon>
        <taxon>Rhizophagus</taxon>
    </lineage>
</organism>
<comment type="caution">
    <text evidence="3">The sequence shown here is derived from an EMBL/GenBank/DDBJ whole genome shotgun (WGS) entry which is preliminary data.</text>
</comment>
<dbReference type="InterPro" id="IPR004242">
    <property type="entry name" value="Transposase_21"/>
</dbReference>
<dbReference type="Proteomes" id="UP000615446">
    <property type="component" value="Unassembled WGS sequence"/>
</dbReference>
<gene>
    <name evidence="3" type="ORF">RCL2_000210800</name>
</gene>
<dbReference type="PANTHER" id="PTHR46579">
    <property type="entry name" value="F5/8 TYPE C DOMAIN-CONTAINING PROTEIN-RELATED"/>
    <property type="match status" value="1"/>
</dbReference>
<evidence type="ECO:0000256" key="2">
    <source>
        <dbReference type="SAM" id="Phobius"/>
    </source>
</evidence>
<evidence type="ECO:0000313" key="3">
    <source>
        <dbReference type="EMBL" id="GES74639.1"/>
    </source>
</evidence>
<feature type="compositionally biased region" description="Acidic residues" evidence="1">
    <location>
        <begin position="109"/>
        <end position="124"/>
    </location>
</feature>
<keyword evidence="2" id="KW-0812">Transmembrane</keyword>
<accession>A0A8H3KVM7</accession>
<dbReference type="EMBL" id="BLAL01000012">
    <property type="protein sequence ID" value="GES74639.1"/>
    <property type="molecule type" value="Genomic_DNA"/>
</dbReference>
<feature type="region of interest" description="Disordered" evidence="1">
    <location>
        <begin position="102"/>
        <end position="142"/>
    </location>
</feature>
<reference evidence="3" key="1">
    <citation type="submission" date="2019-10" db="EMBL/GenBank/DDBJ databases">
        <title>Conservation and host-specific expression of non-tandemly repeated heterogenous ribosome RNA gene in arbuscular mycorrhizal fungi.</title>
        <authorList>
            <person name="Maeda T."/>
            <person name="Kobayashi Y."/>
            <person name="Nakagawa T."/>
            <person name="Ezawa T."/>
            <person name="Yamaguchi K."/>
            <person name="Bino T."/>
            <person name="Nishimoto Y."/>
            <person name="Shigenobu S."/>
            <person name="Kawaguchi M."/>
        </authorList>
    </citation>
    <scope>NUCLEOTIDE SEQUENCE</scope>
    <source>
        <strain evidence="3">HR1</strain>
    </source>
</reference>
<protein>
    <submittedName>
        <fullName evidence="3">Transposase domain-containing protein</fullName>
    </submittedName>
</protein>
<sequence length="887" mass="104318">MSQETVLCECFICKGKNPELGGKFVSMSTFRRHKKKESKWSCTTNIQNLNANIINTDVNRDSENNFNVNENHEGDEYNYERRTEQFGDDIFFQYDDKDDMVTTDKSCDSDDDGNNSYDDSDNNNDNDSVNSSSKGSASEFNSDNEMNDIFSDLSLEDDEFLGSSLGNNEDEFSEDLFLNVLKLLEIKQKHNLSDRAFNEILSIFTNNEISLYAVKKKLLKFVNIMPEFIDICVNSCMAFSGQYENESSCYYCSEPKFFDDNKRKSCKVLSYFSLIDRFKIQYNDPVRSQSLRYRYEYINNENYDNSNNIGDIFDGNLYKELVNEGFFSNERDIVLIGSTDGYQIFRQKTDDCWIIMFINANLPLFERVKKENLLLSMIILGPRQPKNFNSFLKPVVDELKLLEDGVMMYDGLLKEDFLLRSHIIMWIGDILAITKIMCLSGHNSYTACRFCYLRGVYCSSRRHIYYPCNMPTHYENPSVNPSNLNKQTEENYKRDILLVENEHQITLKKENIKNTGITARSILLNLKSLKFPRAFPVDIMHLFFENISINMFKHWSGTFFKSGNGENYIISNAIWKVIGKTIEKSRRDVSLEFGRPPRDIYKYSNGFKAKEWSDWIIIYSMPMLKNKLPHIYLKAWSNFNLLLDFYIHYENYYYKKEEDRLPAMLISFHYLLHVADCIADCGPCWVFWQYPMERLCDMLLPLVHNRSLPYSNLTNNVHLLEIFNHLLFIPSLSHKYLNKFPIIPKSYPSSKVFTLDDKNEELYWPSKACNLNSSEMRVLKQFYSELSNIPKHSLLTISSDVRKYGRLRTKDGHFISSYWIKRNDNISRNNYCVNVLYNGQVIYMMITMESKHFMDIVATAILTWNILIVVFYIINFFYWFQVKEGRF</sequence>
<dbReference type="AlphaFoldDB" id="A0A8H3KVM7"/>
<evidence type="ECO:0000313" key="4">
    <source>
        <dbReference type="Proteomes" id="UP000615446"/>
    </source>
</evidence>
<proteinExistence type="predicted"/>
<feature type="compositionally biased region" description="Low complexity" evidence="1">
    <location>
        <begin position="125"/>
        <end position="138"/>
    </location>
</feature>
<dbReference type="Pfam" id="PF02992">
    <property type="entry name" value="Transposase_21"/>
    <property type="match status" value="1"/>
</dbReference>
<evidence type="ECO:0000256" key="1">
    <source>
        <dbReference type="SAM" id="MobiDB-lite"/>
    </source>
</evidence>
<name>A0A8H3KVM7_9GLOM</name>
<dbReference type="PANTHER" id="PTHR46579:SF1">
    <property type="entry name" value="F5_8 TYPE C DOMAIN-CONTAINING PROTEIN"/>
    <property type="match status" value="1"/>
</dbReference>
<dbReference type="OrthoDB" id="2289449at2759"/>
<keyword evidence="2" id="KW-0472">Membrane</keyword>
<keyword evidence="2" id="KW-1133">Transmembrane helix</keyword>